<dbReference type="PROSITE" id="PS50113">
    <property type="entry name" value="PAC"/>
    <property type="match status" value="1"/>
</dbReference>
<dbReference type="SUPFAM" id="SSF47757">
    <property type="entry name" value="Chemotaxis receptor methyltransferase CheR, N-terminal domain"/>
    <property type="match status" value="1"/>
</dbReference>
<evidence type="ECO:0000256" key="2">
    <source>
        <dbReference type="ARBA" id="ARBA00001541"/>
    </source>
</evidence>
<sequence>MPSYLKPVPTPAATAGKGGSSAKPRKPPAASTMIVGIGASAGGLEAFKTFFTHMPADSELAFVLVQHLAPDHNSLLAELIGRSTSMPVLEATHGMRVKARHVYVIPPNTTLTIADGVLQVCKPAPPREHRWPINTFFTSLAEDQGDCAVCVVLAGTGNDGAQGLRAVKDHGGLALAQSGYGDEAMTGMPANAVATGLVDAVMPVAEMPARLLAYQKQMHAAHQRKGHDGVRGDVAAHLETICELLHEEVGHDFSQYKEKTLLRRIQRRMLVAQTETVTDYIDYLRQHPHEHELLFREFLIGVTEFFRDPVAFEALRTLAIPAMLADRTSADVLRVWVPGCATGEEAYSIAIALREAMGSRLGPKVKVFATDIDDQAIGRARAGRYRAPLNGISPERLERWFTKDRDDWCVVKQIREMCVFSPHSVIKDPPFSRMDLVSCRNLLIYMNNDLQQRLVQSFHYALRPGGFLLLGPSERLARNARLFDELDKKQRLYVRREDAHARPHNFLSAQPRPASSAVHAAHSSRHAEDLIDQHVRQALEPWSPAYVVINAGQEVLRFGGDTRRYLAPSSGAASLNLFQLLDKPLRAPVRAAALQAFASGKRVIREGLIVQSGGHDQLLRLIVEPLNDSDGKVEMCVVAFSELEPPPRQVEPLPDGELPTDSARMHALEEELRGTRMQLHSAIELHETASEELKSANEEYQSVNEELQSANEELETSTEEMQSINEELQTVNTELNSKNEALNRLNSDIRNLLDSTHIATLFLDRDLRIRSYTPAVTGLFHLRAGDKGRPITEISPRIAYPELEQDVGRVLHDLAVTERTLQGTGEAPTFLLRMRPYLTVDNIVDGVVLTFVDITESQHLNVEHARLAAIVNSSRDAIFGFSLDERITSWNVSAERIFGLPANGVVGQPLSLLLPPEPSDEVTTFFASHTRPLRLAEFEMTWMRPNGESVPLAISYSPVCDPEGTLFAGKLIARDITERVRAARHNEMMLAELNHRVKNTLASVQAIADQTVANAPDLPAFKESFLARLLALSHTHNLLARDAWTGAPLADIIHNELAPYRNDSDARTNDARVRLHGEALTLPPKHALALSMALHELATNAGKYGSLSVPEGLVTVTWATRTTDQHPWLHLQWTESGGPAVEPPTHRGFGSRLIDDGVPYELGGEVALEFPRNGVICTIDVPLNEDIC</sequence>
<dbReference type="InterPro" id="IPR000673">
    <property type="entry name" value="Sig_transdc_resp-reg_Me-estase"/>
</dbReference>
<protein>
    <submittedName>
        <fullName evidence="19">Two-component system CheB/CheR fusion protein</fullName>
        <ecNumber evidence="19">2.1.1.80</ecNumber>
        <ecNumber evidence="19">3.1.1.61</ecNumber>
    </submittedName>
</protein>
<dbReference type="CDD" id="cd00130">
    <property type="entry name" value="PAS"/>
    <property type="match status" value="1"/>
</dbReference>
<evidence type="ECO:0000256" key="3">
    <source>
        <dbReference type="ARBA" id="ARBA00022553"/>
    </source>
</evidence>
<evidence type="ECO:0000259" key="15">
    <source>
        <dbReference type="PROSITE" id="PS50112"/>
    </source>
</evidence>
<comment type="caution">
    <text evidence="19">The sequence shown here is derived from an EMBL/GenBank/DDBJ whole genome shotgun (WGS) entry which is preliminary data.</text>
</comment>
<dbReference type="Pfam" id="PF07536">
    <property type="entry name" value="HWE_HK"/>
    <property type="match status" value="1"/>
</dbReference>
<organism evidence="19 20">
    <name type="scientific">Rhodanobacter soli</name>
    <dbReference type="NCBI Taxonomy" id="590609"/>
    <lineage>
        <taxon>Bacteria</taxon>
        <taxon>Pseudomonadati</taxon>
        <taxon>Pseudomonadota</taxon>
        <taxon>Gammaproteobacteria</taxon>
        <taxon>Lysobacterales</taxon>
        <taxon>Rhodanobacteraceae</taxon>
        <taxon>Rhodanobacter</taxon>
    </lineage>
</organism>
<dbReference type="EC" id="2.1.1.80" evidence="19"/>
<dbReference type="NCBIfam" id="TIGR00229">
    <property type="entry name" value="sensory_box"/>
    <property type="match status" value="1"/>
</dbReference>
<dbReference type="InterPro" id="IPR000014">
    <property type="entry name" value="PAS"/>
</dbReference>
<comment type="catalytic activity">
    <reaction evidence="1">
        <text>ATP + protein L-histidine = ADP + protein N-phospho-L-histidine.</text>
        <dbReference type="EC" id="2.7.13.3"/>
    </reaction>
</comment>
<dbReference type="PRINTS" id="PR00996">
    <property type="entry name" value="CHERMTFRASE"/>
</dbReference>
<evidence type="ECO:0000256" key="10">
    <source>
        <dbReference type="ARBA" id="ARBA00022777"/>
    </source>
</evidence>
<keyword evidence="13" id="KW-0175">Coiled coil</keyword>
<dbReference type="InterPro" id="IPR022642">
    <property type="entry name" value="CheR_C"/>
</dbReference>
<keyword evidence="3" id="KW-0597">Phosphoprotein</keyword>
<dbReference type="GO" id="GO:0008984">
    <property type="term" value="F:protein-glutamate methylesterase activity"/>
    <property type="evidence" value="ECO:0007669"/>
    <property type="project" value="UniProtKB-EC"/>
</dbReference>
<accession>A0ABV2PZR0</accession>
<dbReference type="Pfam" id="PF13426">
    <property type="entry name" value="PAS_9"/>
    <property type="match status" value="1"/>
</dbReference>
<evidence type="ECO:0000313" key="20">
    <source>
        <dbReference type="Proteomes" id="UP001549251"/>
    </source>
</evidence>
<dbReference type="SMART" id="SM00138">
    <property type="entry name" value="MeTrc"/>
    <property type="match status" value="1"/>
</dbReference>
<evidence type="ECO:0000256" key="8">
    <source>
        <dbReference type="ARBA" id="ARBA00022691"/>
    </source>
</evidence>
<dbReference type="Gene3D" id="3.40.50.150">
    <property type="entry name" value="Vaccinia Virus protein VP39"/>
    <property type="match status" value="1"/>
</dbReference>
<dbReference type="InterPro" id="IPR035909">
    <property type="entry name" value="CheB_C"/>
</dbReference>
<dbReference type="EC" id="3.1.1.61" evidence="19"/>
<dbReference type="InterPro" id="IPR011102">
    <property type="entry name" value="Sig_transdc_His_kinase_HWE"/>
</dbReference>
<dbReference type="SUPFAM" id="SSF52738">
    <property type="entry name" value="Methylesterase CheB, C-terminal domain"/>
    <property type="match status" value="1"/>
</dbReference>
<dbReference type="InterPro" id="IPR022641">
    <property type="entry name" value="CheR_N"/>
</dbReference>
<keyword evidence="9" id="KW-0547">Nucleotide-binding</keyword>
<dbReference type="Gene3D" id="3.30.450.20">
    <property type="entry name" value="PAS domain"/>
    <property type="match status" value="2"/>
</dbReference>
<keyword evidence="12 19" id="KW-0378">Hydrolase</keyword>
<evidence type="ECO:0000256" key="7">
    <source>
        <dbReference type="ARBA" id="ARBA00022679"/>
    </source>
</evidence>
<feature type="active site" evidence="12">
    <location>
        <position position="159"/>
    </location>
</feature>
<feature type="coiled-coil region" evidence="13">
    <location>
        <begin position="679"/>
        <end position="755"/>
    </location>
</feature>
<evidence type="ECO:0000256" key="14">
    <source>
        <dbReference type="SAM" id="MobiDB-lite"/>
    </source>
</evidence>
<dbReference type="InterPro" id="IPR000700">
    <property type="entry name" value="PAS-assoc_C"/>
</dbReference>
<dbReference type="EMBL" id="JBEPSD010000003">
    <property type="protein sequence ID" value="MET4570535.1"/>
    <property type="molecule type" value="Genomic_DNA"/>
</dbReference>
<dbReference type="SMART" id="SM00911">
    <property type="entry name" value="HWE_HK"/>
    <property type="match status" value="1"/>
</dbReference>
<dbReference type="Pfam" id="PF13596">
    <property type="entry name" value="PAS_10"/>
    <property type="match status" value="1"/>
</dbReference>
<comment type="catalytic activity">
    <reaction evidence="2">
        <text>L-glutamyl-[protein] + S-adenosyl-L-methionine = [protein]-L-glutamate 5-O-methyl ester + S-adenosyl-L-homocysteine</text>
        <dbReference type="Rhea" id="RHEA:24452"/>
        <dbReference type="Rhea" id="RHEA-COMP:10208"/>
        <dbReference type="Rhea" id="RHEA-COMP:10311"/>
        <dbReference type="ChEBI" id="CHEBI:29973"/>
        <dbReference type="ChEBI" id="CHEBI:57856"/>
        <dbReference type="ChEBI" id="CHEBI:59789"/>
        <dbReference type="ChEBI" id="CHEBI:82795"/>
        <dbReference type="EC" id="2.1.1.80"/>
    </reaction>
</comment>
<dbReference type="PANTHER" id="PTHR24422:SF27">
    <property type="entry name" value="PROTEIN-GLUTAMATE O-METHYLTRANSFERASE"/>
    <property type="match status" value="1"/>
</dbReference>
<evidence type="ECO:0000256" key="9">
    <source>
        <dbReference type="ARBA" id="ARBA00022741"/>
    </source>
</evidence>
<dbReference type="PROSITE" id="PS50112">
    <property type="entry name" value="PAS"/>
    <property type="match status" value="1"/>
</dbReference>
<reference evidence="19 20" key="1">
    <citation type="submission" date="2024-06" db="EMBL/GenBank/DDBJ databases">
        <title>Sorghum-associated microbial communities from plants grown in Nebraska, USA.</title>
        <authorList>
            <person name="Schachtman D."/>
        </authorList>
    </citation>
    <scope>NUCLEOTIDE SEQUENCE [LARGE SCALE GENOMIC DNA]</scope>
    <source>
        <strain evidence="19 20">1757</strain>
    </source>
</reference>
<dbReference type="Gene3D" id="3.40.50.180">
    <property type="entry name" value="Methylesterase CheB, C-terminal domain"/>
    <property type="match status" value="1"/>
</dbReference>
<evidence type="ECO:0000256" key="11">
    <source>
        <dbReference type="ARBA" id="ARBA00022840"/>
    </source>
</evidence>
<dbReference type="SUPFAM" id="SSF55785">
    <property type="entry name" value="PYP-like sensor domain (PAS domain)"/>
    <property type="match status" value="2"/>
</dbReference>
<dbReference type="PROSITE" id="PS50123">
    <property type="entry name" value="CHER"/>
    <property type="match status" value="1"/>
</dbReference>
<dbReference type="Gene3D" id="1.10.155.10">
    <property type="entry name" value="Chemotaxis receptor methyltransferase CheR, N-terminal domain"/>
    <property type="match status" value="1"/>
</dbReference>
<dbReference type="GO" id="GO:0032259">
    <property type="term" value="P:methylation"/>
    <property type="evidence" value="ECO:0007669"/>
    <property type="project" value="UniProtKB-KW"/>
</dbReference>
<feature type="active site" evidence="12">
    <location>
        <position position="40"/>
    </location>
</feature>
<evidence type="ECO:0000256" key="4">
    <source>
        <dbReference type="ARBA" id="ARBA00022603"/>
    </source>
</evidence>
<dbReference type="InterPro" id="IPR036890">
    <property type="entry name" value="HATPase_C_sf"/>
</dbReference>
<dbReference type="CDD" id="cd02440">
    <property type="entry name" value="AdoMet_MTases"/>
    <property type="match status" value="1"/>
</dbReference>
<evidence type="ECO:0000259" key="16">
    <source>
        <dbReference type="PROSITE" id="PS50113"/>
    </source>
</evidence>
<name>A0ABV2PZR0_9GAMM</name>
<dbReference type="InterPro" id="IPR050903">
    <property type="entry name" value="Bact_Chemotaxis_MeTrfase"/>
</dbReference>
<dbReference type="InterPro" id="IPR035965">
    <property type="entry name" value="PAS-like_dom_sf"/>
</dbReference>
<keyword evidence="4 19" id="KW-0489">Methyltransferase</keyword>
<dbReference type="InterPro" id="IPR029063">
    <property type="entry name" value="SAM-dependent_MTases_sf"/>
</dbReference>
<dbReference type="PROSITE" id="PS50122">
    <property type="entry name" value="CHEB"/>
    <property type="match status" value="1"/>
</dbReference>
<keyword evidence="10" id="KW-0418">Kinase</keyword>
<dbReference type="SUPFAM" id="SSF53335">
    <property type="entry name" value="S-adenosyl-L-methionine-dependent methyltransferases"/>
    <property type="match status" value="1"/>
</dbReference>
<dbReference type="InterPro" id="IPR000780">
    <property type="entry name" value="CheR_MeTrfase"/>
</dbReference>
<feature type="domain" description="PAS" evidence="15">
    <location>
        <begin position="863"/>
        <end position="922"/>
    </location>
</feature>
<dbReference type="Pfam" id="PF01339">
    <property type="entry name" value="CheB_methylest"/>
    <property type="match status" value="1"/>
</dbReference>
<proteinExistence type="predicted"/>
<dbReference type="GO" id="GO:0008983">
    <property type="term" value="F:protein-glutamate O-methyltransferase activity"/>
    <property type="evidence" value="ECO:0007669"/>
    <property type="project" value="UniProtKB-EC"/>
</dbReference>
<feature type="active site" evidence="12">
    <location>
        <position position="67"/>
    </location>
</feature>
<dbReference type="Proteomes" id="UP001549251">
    <property type="component" value="Unassembled WGS sequence"/>
</dbReference>
<evidence type="ECO:0000256" key="12">
    <source>
        <dbReference type="PROSITE-ProRule" id="PRU00050"/>
    </source>
</evidence>
<evidence type="ECO:0000313" key="19">
    <source>
        <dbReference type="EMBL" id="MET4570535.1"/>
    </source>
</evidence>
<evidence type="ECO:0000256" key="13">
    <source>
        <dbReference type="SAM" id="Coils"/>
    </source>
</evidence>
<dbReference type="SUPFAM" id="SSF57997">
    <property type="entry name" value="Tropomyosin"/>
    <property type="match status" value="1"/>
</dbReference>
<dbReference type="CDD" id="cd16434">
    <property type="entry name" value="CheB-CheR_fusion"/>
    <property type="match status" value="1"/>
</dbReference>
<keyword evidence="8" id="KW-0949">S-adenosyl-L-methionine</keyword>
<keyword evidence="20" id="KW-1185">Reference proteome</keyword>
<dbReference type="SMART" id="SM00091">
    <property type="entry name" value="PAS"/>
    <property type="match status" value="2"/>
</dbReference>
<dbReference type="InterPro" id="IPR036804">
    <property type="entry name" value="CheR_N_sf"/>
</dbReference>
<keyword evidence="7 19" id="KW-0808">Transferase</keyword>
<evidence type="ECO:0000256" key="5">
    <source>
        <dbReference type="ARBA" id="ARBA00022630"/>
    </source>
</evidence>
<dbReference type="PANTHER" id="PTHR24422">
    <property type="entry name" value="CHEMOTAXIS PROTEIN METHYLTRANSFERASE"/>
    <property type="match status" value="1"/>
</dbReference>
<evidence type="ECO:0000259" key="17">
    <source>
        <dbReference type="PROSITE" id="PS50122"/>
    </source>
</evidence>
<keyword evidence="11" id="KW-0067">ATP-binding</keyword>
<dbReference type="Pfam" id="PF03705">
    <property type="entry name" value="CheR_N"/>
    <property type="match status" value="1"/>
</dbReference>
<feature type="region of interest" description="Disordered" evidence="14">
    <location>
        <begin position="1"/>
        <end position="29"/>
    </location>
</feature>
<dbReference type="Gene3D" id="3.30.565.10">
    <property type="entry name" value="Histidine kinase-like ATPase, C-terminal domain"/>
    <property type="match status" value="1"/>
</dbReference>
<gene>
    <name evidence="19" type="ORF">ABIE04_002914</name>
</gene>
<evidence type="ECO:0000256" key="6">
    <source>
        <dbReference type="ARBA" id="ARBA00022643"/>
    </source>
</evidence>
<evidence type="ECO:0000256" key="1">
    <source>
        <dbReference type="ARBA" id="ARBA00000085"/>
    </source>
</evidence>
<keyword evidence="5" id="KW-0285">Flavoprotein</keyword>
<evidence type="ECO:0000259" key="18">
    <source>
        <dbReference type="PROSITE" id="PS50123"/>
    </source>
</evidence>
<dbReference type="Pfam" id="PF01739">
    <property type="entry name" value="CheR"/>
    <property type="match status" value="1"/>
</dbReference>
<feature type="domain" description="CheB-type methylesterase" evidence="17">
    <location>
        <begin position="28"/>
        <end position="218"/>
    </location>
</feature>
<feature type="domain" description="CheR-type methyltransferase" evidence="18">
    <location>
        <begin position="236"/>
        <end position="499"/>
    </location>
</feature>
<keyword evidence="6" id="KW-0288">FMN</keyword>
<keyword evidence="12" id="KW-0145">Chemotaxis</keyword>
<feature type="domain" description="PAC" evidence="16">
    <location>
        <begin position="936"/>
        <end position="988"/>
    </location>
</feature>